<feature type="transmembrane region" description="Helical" evidence="4">
    <location>
        <begin position="551"/>
        <end position="579"/>
    </location>
</feature>
<feature type="transmembrane region" description="Helical" evidence="4">
    <location>
        <begin position="419"/>
        <end position="442"/>
    </location>
</feature>
<reference evidence="5 6" key="1">
    <citation type="submission" date="2020-03" db="EMBL/GenBank/DDBJ databases">
        <title>Whole genome shotgun sequence of Phytohabitans houttuyneae NBRC 108639.</title>
        <authorList>
            <person name="Komaki H."/>
            <person name="Tamura T."/>
        </authorList>
    </citation>
    <scope>NUCLEOTIDE SEQUENCE [LARGE SCALE GENOMIC DNA]</scope>
    <source>
        <strain evidence="5 6">NBRC 108639</strain>
    </source>
</reference>
<evidence type="ECO:0000313" key="6">
    <source>
        <dbReference type="Proteomes" id="UP000482800"/>
    </source>
</evidence>
<dbReference type="Gene3D" id="3.90.640.10">
    <property type="entry name" value="Actin, Chain A, domain 4"/>
    <property type="match status" value="1"/>
</dbReference>
<proteinExistence type="predicted"/>
<reference evidence="5 6" key="2">
    <citation type="submission" date="2020-03" db="EMBL/GenBank/DDBJ databases">
        <authorList>
            <person name="Ichikawa N."/>
            <person name="Kimura A."/>
            <person name="Kitahashi Y."/>
            <person name="Uohara A."/>
        </authorList>
    </citation>
    <scope>NUCLEOTIDE SEQUENCE [LARGE SCALE GENOMIC DNA]</scope>
    <source>
        <strain evidence="5 6">NBRC 108639</strain>
    </source>
</reference>
<feature type="transmembrane region" description="Helical" evidence="4">
    <location>
        <begin position="328"/>
        <end position="348"/>
    </location>
</feature>
<evidence type="ECO:0000256" key="1">
    <source>
        <dbReference type="ARBA" id="ARBA00022741"/>
    </source>
</evidence>
<keyword evidence="1" id="KW-0547">Nucleotide-binding</keyword>
<keyword evidence="4" id="KW-0472">Membrane</keyword>
<dbReference type="Proteomes" id="UP000482800">
    <property type="component" value="Unassembled WGS sequence"/>
</dbReference>
<dbReference type="InterPro" id="IPR013126">
    <property type="entry name" value="Hsp_70_fam"/>
</dbReference>
<dbReference type="SUPFAM" id="SSF53067">
    <property type="entry name" value="Actin-like ATPase domain"/>
    <property type="match status" value="2"/>
</dbReference>
<keyword evidence="4" id="KW-0812">Transmembrane</keyword>
<gene>
    <name evidence="5" type="ORF">Phou_016670</name>
</gene>
<protein>
    <recommendedName>
        <fullName evidence="7">Hsp70 protein</fullName>
    </recommendedName>
</protein>
<keyword evidence="3" id="KW-0143">Chaperone</keyword>
<dbReference type="GO" id="GO:0005524">
    <property type="term" value="F:ATP binding"/>
    <property type="evidence" value="ECO:0007669"/>
    <property type="project" value="UniProtKB-KW"/>
</dbReference>
<dbReference type="GO" id="GO:0140662">
    <property type="term" value="F:ATP-dependent protein folding chaperone"/>
    <property type="evidence" value="ECO:0007669"/>
    <property type="project" value="InterPro"/>
</dbReference>
<evidence type="ECO:0000256" key="4">
    <source>
        <dbReference type="SAM" id="Phobius"/>
    </source>
</evidence>
<dbReference type="PANTHER" id="PTHR42749">
    <property type="entry name" value="CELL SHAPE-DETERMINING PROTEIN MREB"/>
    <property type="match status" value="1"/>
</dbReference>
<evidence type="ECO:0008006" key="7">
    <source>
        <dbReference type="Google" id="ProtNLM"/>
    </source>
</evidence>
<feature type="transmembrane region" description="Helical" evidence="4">
    <location>
        <begin position="485"/>
        <end position="512"/>
    </location>
</feature>
<dbReference type="Pfam" id="PF00012">
    <property type="entry name" value="HSP70"/>
    <property type="match status" value="1"/>
</dbReference>
<sequence>MLLSAVFVSSTGRMSAGVEAWQAAAGAGEGLFVPSPSRRIRDDVISGGGVTTTGLEVAAEPLRRVAEMVGQIVGGPVADVRLVVPATWGPRRSMLLRQAAHRAGLPAVAVVPAPVAVADLMVAAGAVVPVGGHVAVCDLGGGVEATVLLRRADGFEVVSVRDDAEGGGLRLDEQLAVSLNGHTPPSMGTQVWWQVVAAARSAKEQLSTQPVVTVSLPPPHPPVVLTGQQVQAQASPLWEQAAQLTVEAVEAANLQPAELSAVFLTGGGAAALQAAQVVEQMVGRPVDVVPDPQFAAVRGAARAVGPPAGAAGWWPVMPRLPDLPVRRLLGVLVPAVASAALFVEFLMVKARHPGQFVRPVGNDEPDMPNLVLTWGQLGVASLLALLACLCGAAVLGAVLPANAGLPRAASSDAVRMGGGLVVAAVLGWCVAALYGVGASVYLAAPLGSFLRWAMLCTLPLALVAACTGVVAAVRGRSPAVGWHNWLRFPILSVVPAAVGMLLLAVVYGYMAADTGPADTVQRTGGFLIGVGAGLALVGPLVYRLVVVPPLAAVTMAIVDIHTSGILAAIYAAAVTCWWLQRLWQLLFHPDPWTSHA</sequence>
<organism evidence="5 6">
    <name type="scientific">Phytohabitans houttuyneae</name>
    <dbReference type="NCBI Taxonomy" id="1076126"/>
    <lineage>
        <taxon>Bacteria</taxon>
        <taxon>Bacillati</taxon>
        <taxon>Actinomycetota</taxon>
        <taxon>Actinomycetes</taxon>
        <taxon>Micromonosporales</taxon>
        <taxon>Micromonosporaceae</taxon>
    </lineage>
</organism>
<feature type="transmembrane region" description="Helical" evidence="4">
    <location>
        <begin position="524"/>
        <end position="545"/>
    </location>
</feature>
<feature type="transmembrane region" description="Helical" evidence="4">
    <location>
        <begin position="449"/>
        <end position="473"/>
    </location>
</feature>
<dbReference type="PANTHER" id="PTHR42749:SF1">
    <property type="entry name" value="CELL SHAPE-DETERMINING PROTEIN MREB"/>
    <property type="match status" value="1"/>
</dbReference>
<feature type="transmembrane region" description="Helical" evidence="4">
    <location>
        <begin position="377"/>
        <end position="399"/>
    </location>
</feature>
<dbReference type="Gene3D" id="3.30.420.40">
    <property type="match status" value="2"/>
</dbReference>
<evidence type="ECO:0000256" key="2">
    <source>
        <dbReference type="ARBA" id="ARBA00022840"/>
    </source>
</evidence>
<keyword evidence="6" id="KW-1185">Reference proteome</keyword>
<keyword evidence="2" id="KW-0067">ATP-binding</keyword>
<accession>A0A6V8K6W1</accession>
<dbReference type="InterPro" id="IPR043129">
    <property type="entry name" value="ATPase_NBD"/>
</dbReference>
<evidence type="ECO:0000256" key="3">
    <source>
        <dbReference type="ARBA" id="ARBA00023186"/>
    </source>
</evidence>
<dbReference type="EMBL" id="BLPF01000001">
    <property type="protein sequence ID" value="GFJ77487.1"/>
    <property type="molecule type" value="Genomic_DNA"/>
</dbReference>
<dbReference type="AlphaFoldDB" id="A0A6V8K6W1"/>
<evidence type="ECO:0000313" key="5">
    <source>
        <dbReference type="EMBL" id="GFJ77487.1"/>
    </source>
</evidence>
<keyword evidence="4" id="KW-1133">Transmembrane helix</keyword>
<name>A0A6V8K6W1_9ACTN</name>
<comment type="caution">
    <text evidence="5">The sequence shown here is derived from an EMBL/GenBank/DDBJ whole genome shotgun (WGS) entry which is preliminary data.</text>
</comment>